<evidence type="ECO:0000256" key="1">
    <source>
        <dbReference type="SAM" id="MobiDB-lite"/>
    </source>
</evidence>
<reference evidence="4" key="1">
    <citation type="journal article" date="2023" name="Mol. Phylogenet. Evol.">
        <title>Genome-scale phylogeny and comparative genomics of the fungal order Sordariales.</title>
        <authorList>
            <person name="Hensen N."/>
            <person name="Bonometti L."/>
            <person name="Westerberg I."/>
            <person name="Brannstrom I.O."/>
            <person name="Guillou S."/>
            <person name="Cros-Aarteil S."/>
            <person name="Calhoun S."/>
            <person name="Haridas S."/>
            <person name="Kuo A."/>
            <person name="Mondo S."/>
            <person name="Pangilinan J."/>
            <person name="Riley R."/>
            <person name="LaButti K."/>
            <person name="Andreopoulos B."/>
            <person name="Lipzen A."/>
            <person name="Chen C."/>
            <person name="Yan M."/>
            <person name="Daum C."/>
            <person name="Ng V."/>
            <person name="Clum A."/>
            <person name="Steindorff A."/>
            <person name="Ohm R.A."/>
            <person name="Martin F."/>
            <person name="Silar P."/>
            <person name="Natvig D.O."/>
            <person name="Lalanne C."/>
            <person name="Gautier V."/>
            <person name="Ament-Velasquez S.L."/>
            <person name="Kruys A."/>
            <person name="Hutchinson M.I."/>
            <person name="Powell A.J."/>
            <person name="Barry K."/>
            <person name="Miller A.N."/>
            <person name="Grigoriev I.V."/>
            <person name="Debuchy R."/>
            <person name="Gladieux P."/>
            <person name="Hiltunen Thoren M."/>
            <person name="Johannesson H."/>
        </authorList>
    </citation>
    <scope>NUCLEOTIDE SEQUENCE</scope>
    <source>
        <strain evidence="4">CBS 168.71</strain>
    </source>
</reference>
<organism evidence="4 5">
    <name type="scientific">Chaetomium fimeti</name>
    <dbReference type="NCBI Taxonomy" id="1854472"/>
    <lineage>
        <taxon>Eukaryota</taxon>
        <taxon>Fungi</taxon>
        <taxon>Dikarya</taxon>
        <taxon>Ascomycota</taxon>
        <taxon>Pezizomycotina</taxon>
        <taxon>Sordariomycetes</taxon>
        <taxon>Sordariomycetidae</taxon>
        <taxon>Sordariales</taxon>
        <taxon>Chaetomiaceae</taxon>
        <taxon>Chaetomium</taxon>
    </lineage>
</organism>
<dbReference type="GeneID" id="87838633"/>
<accession>A0AAE0LSE4</accession>
<keyword evidence="2" id="KW-1133">Transmembrane helix</keyword>
<keyword evidence="2" id="KW-0812">Transmembrane</keyword>
<comment type="caution">
    <text evidence="4">The sequence shown here is derived from an EMBL/GenBank/DDBJ whole genome shotgun (WGS) entry which is preliminary data.</text>
</comment>
<feature type="transmembrane region" description="Helical" evidence="2">
    <location>
        <begin position="237"/>
        <end position="257"/>
    </location>
</feature>
<evidence type="ECO:0000256" key="2">
    <source>
        <dbReference type="SAM" id="Phobius"/>
    </source>
</evidence>
<feature type="compositionally biased region" description="Polar residues" evidence="1">
    <location>
        <begin position="19"/>
        <end position="31"/>
    </location>
</feature>
<reference evidence="4" key="2">
    <citation type="submission" date="2023-06" db="EMBL/GenBank/DDBJ databases">
        <authorList>
            <consortium name="Lawrence Berkeley National Laboratory"/>
            <person name="Haridas S."/>
            <person name="Hensen N."/>
            <person name="Bonometti L."/>
            <person name="Westerberg I."/>
            <person name="Brannstrom I.O."/>
            <person name="Guillou S."/>
            <person name="Cros-Aarteil S."/>
            <person name="Calhoun S."/>
            <person name="Kuo A."/>
            <person name="Mondo S."/>
            <person name="Pangilinan J."/>
            <person name="Riley R."/>
            <person name="Labutti K."/>
            <person name="Andreopoulos B."/>
            <person name="Lipzen A."/>
            <person name="Chen C."/>
            <person name="Yanf M."/>
            <person name="Daum C."/>
            <person name="Ng V."/>
            <person name="Clum A."/>
            <person name="Steindorff A."/>
            <person name="Ohm R."/>
            <person name="Martin F."/>
            <person name="Silar P."/>
            <person name="Natvig D."/>
            <person name="Lalanne C."/>
            <person name="Gautier V."/>
            <person name="Ament-Velasquez S.L."/>
            <person name="Kruys A."/>
            <person name="Hutchinson M.I."/>
            <person name="Powell A.J."/>
            <person name="Barry K."/>
            <person name="Miller A.N."/>
            <person name="Grigoriev I.V."/>
            <person name="Debuchy R."/>
            <person name="Gladieux P."/>
            <person name="Thoren M.H."/>
            <person name="Johannesson H."/>
        </authorList>
    </citation>
    <scope>NUCLEOTIDE SEQUENCE</scope>
    <source>
        <strain evidence="4">CBS 168.71</strain>
    </source>
</reference>
<name>A0AAE0LSE4_9PEZI</name>
<evidence type="ECO:0000313" key="5">
    <source>
        <dbReference type="Proteomes" id="UP001278766"/>
    </source>
</evidence>
<keyword evidence="2" id="KW-0472">Membrane</keyword>
<dbReference type="AlphaFoldDB" id="A0AAE0LSE4"/>
<dbReference type="RefSeq" id="XP_062659272.1">
    <property type="nucleotide sequence ID" value="XM_062801685.1"/>
</dbReference>
<gene>
    <name evidence="4" type="ORF">B0H64DRAFT_359659</name>
</gene>
<protein>
    <recommendedName>
        <fullName evidence="3">DUF6594 domain-containing protein</fullName>
    </recommendedName>
</protein>
<evidence type="ECO:0000259" key="3">
    <source>
        <dbReference type="Pfam" id="PF20237"/>
    </source>
</evidence>
<proteinExistence type="predicted"/>
<evidence type="ECO:0000313" key="4">
    <source>
        <dbReference type="EMBL" id="KAK3295758.1"/>
    </source>
</evidence>
<feature type="transmembrane region" description="Helical" evidence="2">
    <location>
        <begin position="205"/>
        <end position="225"/>
    </location>
</feature>
<feature type="domain" description="DUF6594" evidence="3">
    <location>
        <begin position="60"/>
        <end position="274"/>
    </location>
</feature>
<feature type="region of interest" description="Disordered" evidence="1">
    <location>
        <begin position="1"/>
        <end position="40"/>
    </location>
</feature>
<dbReference type="InterPro" id="IPR046529">
    <property type="entry name" value="DUF6594"/>
</dbReference>
<dbReference type="EMBL" id="JAUEPN010000004">
    <property type="protein sequence ID" value="KAK3295758.1"/>
    <property type="molecule type" value="Genomic_DNA"/>
</dbReference>
<keyword evidence="5" id="KW-1185">Reference proteome</keyword>
<feature type="transmembrane region" description="Helical" evidence="2">
    <location>
        <begin position="263"/>
        <end position="280"/>
    </location>
</feature>
<dbReference type="Pfam" id="PF20237">
    <property type="entry name" value="DUF6594"/>
    <property type="match status" value="1"/>
</dbReference>
<sequence>MAQNGSPGHAINIDALKSVSDNKTNDNTNRPRSIHPDAPYEQRLFQYTDNSLREEPRFLIFRSLQTLNLFRMQSDLAKLQNKIWKDEAAVEEDTGKLTVLLSKYTSAIRDYEYLKHLTPVTGSQAKHTRRDLELAFDSEVGTVIDEAAGYRRFADPDLLPTDNLRNFLKRFLPRSVAYTRGEMWRRTEEYLRGEPPEEVSLFVDVLARFLVAFLGGAMLVVPMLIMRLPEITVVKSLVTVSAAVMLFAGALSVLFRASNTDTIIATATYAAVLVVFVGVSG</sequence>
<dbReference type="Proteomes" id="UP001278766">
    <property type="component" value="Unassembled WGS sequence"/>
</dbReference>